<organism evidence="2 3">
    <name type="scientific">Paraburkholderia aromaticivorans</name>
    <dbReference type="NCBI Taxonomy" id="2026199"/>
    <lineage>
        <taxon>Bacteria</taxon>
        <taxon>Pseudomonadati</taxon>
        <taxon>Pseudomonadota</taxon>
        <taxon>Betaproteobacteria</taxon>
        <taxon>Burkholderiales</taxon>
        <taxon>Burkholderiaceae</taxon>
        <taxon>Paraburkholderia</taxon>
    </lineage>
</organism>
<dbReference type="RefSeq" id="WP_095423463.1">
    <property type="nucleotide sequence ID" value="NZ_CP022992.1"/>
</dbReference>
<keyword evidence="2" id="KW-0614">Plasmid</keyword>
<evidence type="ECO:0000313" key="3">
    <source>
        <dbReference type="Proteomes" id="UP000215158"/>
    </source>
</evidence>
<feature type="region of interest" description="Disordered" evidence="1">
    <location>
        <begin position="1"/>
        <end position="21"/>
    </location>
</feature>
<keyword evidence="3" id="KW-1185">Reference proteome</keyword>
<protein>
    <submittedName>
        <fullName evidence="2">Uncharacterized protein</fullName>
    </submittedName>
</protein>
<proteinExistence type="predicted"/>
<accession>A0A248VX86</accession>
<sequence length="82" mass="8709">MKSLQGMEIRKLGSNKGTPRMWIEGSQASRAGFLPGMKLKAKAVSVPPFVSVFKALGHALLAFKQATSISFASFVRAEAVAA</sequence>
<reference evidence="2 3" key="1">
    <citation type="submission" date="2017-08" db="EMBL/GenBank/DDBJ databases">
        <title>Identification and genetic characteristics of simultaneous BTEX- and naphthalene-degrading Paraburkholderia sp. BN5 isolated from petroleum-contaminated soil.</title>
        <authorList>
            <person name="Lee Y."/>
            <person name="Jeon C.O."/>
        </authorList>
    </citation>
    <scope>NUCLEOTIDE SEQUENCE [LARGE SCALE GENOMIC DNA]</scope>
    <source>
        <strain evidence="2 3">BN5</strain>
        <plasmid evidence="2 3">pBN2</plasmid>
    </source>
</reference>
<dbReference type="AlphaFoldDB" id="A0A248VX86"/>
<dbReference type="Proteomes" id="UP000215158">
    <property type="component" value="Plasmid pBN2"/>
</dbReference>
<evidence type="ECO:0000256" key="1">
    <source>
        <dbReference type="SAM" id="MobiDB-lite"/>
    </source>
</evidence>
<geneLocation type="plasmid" evidence="2 3">
    <name>pBN2</name>
</geneLocation>
<dbReference type="OrthoDB" id="5288620at2"/>
<dbReference type="EMBL" id="CP022992">
    <property type="protein sequence ID" value="ASW03649.1"/>
    <property type="molecule type" value="Genomic_DNA"/>
</dbReference>
<gene>
    <name evidence="2" type="ORF">CJU94_36205</name>
</gene>
<evidence type="ECO:0000313" key="2">
    <source>
        <dbReference type="EMBL" id="ASW03649.1"/>
    </source>
</evidence>
<dbReference type="KEGG" id="parb:CJU94_36205"/>
<name>A0A248VX86_9BURK</name>